<protein>
    <submittedName>
        <fullName evidence="2">Transposase</fullName>
    </submittedName>
</protein>
<evidence type="ECO:0000313" key="2">
    <source>
        <dbReference type="EMBL" id="MBC5581269.1"/>
    </source>
</evidence>
<comment type="caution">
    <text evidence="2">The sequence shown here is derived from an EMBL/GenBank/DDBJ whole genome shotgun (WGS) entry which is preliminary data.</text>
</comment>
<name>A0A923I7K1_9FIRM</name>
<proteinExistence type="predicted"/>
<evidence type="ECO:0000313" key="3">
    <source>
        <dbReference type="Proteomes" id="UP000659630"/>
    </source>
</evidence>
<accession>A0A923I7K1</accession>
<dbReference type="InterPro" id="IPR008490">
    <property type="entry name" value="Transposase_InsH_N"/>
</dbReference>
<evidence type="ECO:0000259" key="1">
    <source>
        <dbReference type="Pfam" id="PF05598"/>
    </source>
</evidence>
<gene>
    <name evidence="2" type="ORF">H8S23_07085</name>
</gene>
<dbReference type="PANTHER" id="PTHR33803:SF3">
    <property type="entry name" value="BLL1974 PROTEIN"/>
    <property type="match status" value="1"/>
</dbReference>
<reference evidence="2" key="1">
    <citation type="submission" date="2020-08" db="EMBL/GenBank/DDBJ databases">
        <title>Genome public.</title>
        <authorList>
            <person name="Liu C."/>
            <person name="Sun Q."/>
        </authorList>
    </citation>
    <scope>NUCLEOTIDE SEQUENCE</scope>
    <source>
        <strain evidence="2">BX8</strain>
    </source>
</reference>
<organism evidence="2 3">
    <name type="scientific">Anaerofilum hominis</name>
    <dbReference type="NCBI Taxonomy" id="2763016"/>
    <lineage>
        <taxon>Bacteria</taxon>
        <taxon>Bacillati</taxon>
        <taxon>Bacillota</taxon>
        <taxon>Clostridia</taxon>
        <taxon>Eubacteriales</taxon>
        <taxon>Oscillospiraceae</taxon>
        <taxon>Anaerofilum</taxon>
    </lineage>
</organism>
<dbReference type="AlphaFoldDB" id="A0A923I7K1"/>
<keyword evidence="3" id="KW-1185">Reference proteome</keyword>
<sequence length="130" mass="14960">MYQHSLDQLSVYDVVSPLGDAVRPDNRWVRLAARIDWRALEEQYAAHFRRGGKQAIPVRCAFGSLVIKRALGVSDRQTVELIRESPYLQYFIGLPVFSETPPFSTRSMAAFRSRIPEREVARAARLLNRR</sequence>
<dbReference type="Proteomes" id="UP000659630">
    <property type="component" value="Unassembled WGS sequence"/>
</dbReference>
<dbReference type="RefSeq" id="WP_186887631.1">
    <property type="nucleotide sequence ID" value="NZ_JACONZ010000002.1"/>
</dbReference>
<dbReference type="EMBL" id="JACONZ010000002">
    <property type="protein sequence ID" value="MBC5581269.1"/>
    <property type="molecule type" value="Genomic_DNA"/>
</dbReference>
<dbReference type="PANTHER" id="PTHR33803">
    <property type="entry name" value="IS1478 TRANSPOSASE"/>
    <property type="match status" value="1"/>
</dbReference>
<feature type="domain" description="Transposase InsH N-terminal" evidence="1">
    <location>
        <begin position="19"/>
        <end position="114"/>
    </location>
</feature>
<dbReference type="Pfam" id="PF05598">
    <property type="entry name" value="DUF772"/>
    <property type="match status" value="1"/>
</dbReference>